<keyword evidence="4" id="KW-0862">Zinc</keyword>
<dbReference type="PANTHER" id="PTHR46481">
    <property type="entry name" value="ZINC FINGER BED DOMAIN-CONTAINING PROTEIN 4"/>
    <property type="match status" value="1"/>
</dbReference>
<evidence type="ECO:0000259" key="11">
    <source>
        <dbReference type="Pfam" id="PF05699"/>
    </source>
</evidence>
<dbReference type="GO" id="GO:0046983">
    <property type="term" value="F:protein dimerization activity"/>
    <property type="evidence" value="ECO:0007669"/>
    <property type="project" value="InterPro"/>
</dbReference>
<protein>
    <recommendedName>
        <fullName evidence="14">BED-type domain-containing protein</fullName>
    </recommendedName>
</protein>
<evidence type="ECO:0000256" key="7">
    <source>
        <dbReference type="ARBA" id="ARBA00023163"/>
    </source>
</evidence>
<dbReference type="PANTHER" id="PTHR46481:SF10">
    <property type="entry name" value="ZINC FINGER BED DOMAIN-CONTAINING PROTEIN 39"/>
    <property type="match status" value="1"/>
</dbReference>
<keyword evidence="8" id="KW-0539">Nucleus</keyword>
<evidence type="ECO:0000313" key="12">
    <source>
        <dbReference type="EMBL" id="CAF4761738.1"/>
    </source>
</evidence>
<evidence type="ECO:0000256" key="3">
    <source>
        <dbReference type="ARBA" id="ARBA00022771"/>
    </source>
</evidence>
<dbReference type="InterPro" id="IPR012337">
    <property type="entry name" value="RNaseH-like_sf"/>
</dbReference>
<evidence type="ECO:0000256" key="9">
    <source>
        <dbReference type="SAM" id="MobiDB-lite"/>
    </source>
</evidence>
<dbReference type="EMBL" id="CAJOBR010004000">
    <property type="protein sequence ID" value="CAF4761738.1"/>
    <property type="molecule type" value="Genomic_DNA"/>
</dbReference>
<dbReference type="GO" id="GO:0003677">
    <property type="term" value="F:DNA binding"/>
    <property type="evidence" value="ECO:0007669"/>
    <property type="project" value="UniProtKB-KW"/>
</dbReference>
<keyword evidence="6" id="KW-0238">DNA-binding</keyword>
<dbReference type="Pfam" id="PF05699">
    <property type="entry name" value="Dimer_Tnp_hAT"/>
    <property type="match status" value="1"/>
</dbReference>
<gene>
    <name evidence="12" type="ORF">QYT958_LOCUS21663</name>
</gene>
<evidence type="ECO:0000313" key="13">
    <source>
        <dbReference type="Proteomes" id="UP000663848"/>
    </source>
</evidence>
<keyword evidence="5" id="KW-0805">Transcription regulation</keyword>
<feature type="compositionally biased region" description="Basic and acidic residues" evidence="9">
    <location>
        <begin position="28"/>
        <end position="41"/>
    </location>
</feature>
<evidence type="ECO:0000256" key="1">
    <source>
        <dbReference type="ARBA" id="ARBA00004123"/>
    </source>
</evidence>
<feature type="domain" description="HAT C-terminal dimerisation" evidence="11">
    <location>
        <begin position="707"/>
        <end position="766"/>
    </location>
</feature>
<feature type="domain" description="BED-type" evidence="10">
    <location>
        <begin position="62"/>
        <end position="102"/>
    </location>
</feature>
<feature type="compositionally biased region" description="Basic residues" evidence="9">
    <location>
        <begin position="17"/>
        <end position="27"/>
    </location>
</feature>
<feature type="region of interest" description="Disordered" evidence="9">
    <location>
        <begin position="1"/>
        <end position="52"/>
    </location>
</feature>
<evidence type="ECO:0000256" key="8">
    <source>
        <dbReference type="ARBA" id="ARBA00023242"/>
    </source>
</evidence>
<dbReference type="InterPro" id="IPR008906">
    <property type="entry name" value="HATC_C_dom"/>
</dbReference>
<feature type="region of interest" description="Disordered" evidence="9">
    <location>
        <begin position="324"/>
        <end position="366"/>
    </location>
</feature>
<dbReference type="AlphaFoldDB" id="A0A821M4T6"/>
<evidence type="ECO:0000256" key="6">
    <source>
        <dbReference type="ARBA" id="ARBA00023125"/>
    </source>
</evidence>
<evidence type="ECO:0000256" key="2">
    <source>
        <dbReference type="ARBA" id="ARBA00022723"/>
    </source>
</evidence>
<dbReference type="InterPro" id="IPR052035">
    <property type="entry name" value="ZnF_BED_domain_contain"/>
</dbReference>
<proteinExistence type="predicted"/>
<feature type="compositionally biased region" description="Polar residues" evidence="9">
    <location>
        <begin position="1"/>
        <end position="10"/>
    </location>
</feature>
<dbReference type="GO" id="GO:0008270">
    <property type="term" value="F:zinc ion binding"/>
    <property type="evidence" value="ECO:0007669"/>
    <property type="project" value="UniProtKB-KW"/>
</dbReference>
<dbReference type="Pfam" id="PF02892">
    <property type="entry name" value="zf-BED"/>
    <property type="match status" value="1"/>
</dbReference>
<reference evidence="12" key="1">
    <citation type="submission" date="2021-02" db="EMBL/GenBank/DDBJ databases">
        <authorList>
            <person name="Nowell W R."/>
        </authorList>
    </citation>
    <scope>NUCLEOTIDE SEQUENCE</scope>
</reference>
<dbReference type="SUPFAM" id="SSF53098">
    <property type="entry name" value="Ribonuclease H-like"/>
    <property type="match status" value="1"/>
</dbReference>
<comment type="subcellular location">
    <subcellularLocation>
        <location evidence="1">Nucleus</location>
    </subcellularLocation>
</comment>
<evidence type="ECO:0000256" key="4">
    <source>
        <dbReference type="ARBA" id="ARBA00022833"/>
    </source>
</evidence>
<dbReference type="InterPro" id="IPR003656">
    <property type="entry name" value="Znf_BED"/>
</dbReference>
<evidence type="ECO:0000259" key="10">
    <source>
        <dbReference type="Pfam" id="PF02892"/>
    </source>
</evidence>
<keyword evidence="3" id="KW-0863">Zinc-finger</keyword>
<dbReference type="Proteomes" id="UP000663848">
    <property type="component" value="Unassembled WGS sequence"/>
</dbReference>
<comment type="caution">
    <text evidence="12">The sequence shown here is derived from an EMBL/GenBank/DDBJ whole genome shotgun (WGS) entry which is preliminary data.</text>
</comment>
<sequence length="806" mass="92749">MSNRATSSVVSKEVELKRKRKRSKAASKKQETRTDRIRQMDSDISPDEANEPMPIKRQKISLVHSYATKQSKTEYKCNHCNKVIRCGVGTNANIRRHLARMHGVANIKSKSHTIRNGGQIDAVRKSIYHAAAIKAIVVDGRSFNDFRKKGMANFLSMIPPGYFGPHERTVQRSLEHLYSEKLCELQKKLKDIPWVSLTTDLWRRPKKHHYVCVTVHFVDKNYKNISKMLSFQRFHGRHFAKRIQIHLLRIVKKFGLQSKIIATTSDNGSDIRLATQQRHIFGMRLYCTAHGLNLTVKKGLGLWERKRENQKGTGISKRVFNTLATNEEQQEENTQEEEGQQEEEKYENDVDEQDEDEEEEEVLDETMQAVEDSNNAAASNFATQEIESDNEDCYEFPRDEADVISSDDETDESSEPSSSQGFIIEHVDALLARCRKLVNMINKSSILYETIQTLARPEVKVDLVVDMIIRWNSTYKMLSHFLKYKSILPIFMDELLSNKSVSAKKRNLLMNLQPTDEEWNILSTLSECLSVFADASEMLSGSSYPSFALRYPILDSIRYYLNTKSNSHMEQVIKSELKNKFKFYMEHSISSEEHKLLLMCAYLDPTAHIMMSPQDNILATELLNIEWNKIEKHDHRSNTNIHSSSSITIASSTPAIASQTSNNTSLFEKLQLFRKKCGFTDDVSAVMLHNNSVLQQELSTFVAYKKDTLTFTSFWLRYEGSLPILSKMARRYGSIPRTSVPSESIFSIAGHVARKIRSSLTAKNLNYSNYRILRMHVANKAHLAYNHTWAVDLTTFHYYRCLILRL</sequence>
<organism evidence="12 13">
    <name type="scientific">Rotaria socialis</name>
    <dbReference type="NCBI Taxonomy" id="392032"/>
    <lineage>
        <taxon>Eukaryota</taxon>
        <taxon>Metazoa</taxon>
        <taxon>Spiralia</taxon>
        <taxon>Gnathifera</taxon>
        <taxon>Rotifera</taxon>
        <taxon>Eurotatoria</taxon>
        <taxon>Bdelloidea</taxon>
        <taxon>Philodinida</taxon>
        <taxon>Philodinidae</taxon>
        <taxon>Rotaria</taxon>
    </lineage>
</organism>
<dbReference type="GO" id="GO:0005634">
    <property type="term" value="C:nucleus"/>
    <property type="evidence" value="ECO:0007669"/>
    <property type="project" value="UniProtKB-SubCell"/>
</dbReference>
<feature type="compositionally biased region" description="Acidic residues" evidence="9">
    <location>
        <begin position="328"/>
        <end position="364"/>
    </location>
</feature>
<evidence type="ECO:0000256" key="5">
    <source>
        <dbReference type="ARBA" id="ARBA00023015"/>
    </source>
</evidence>
<name>A0A821M4T6_9BILA</name>
<keyword evidence="7" id="KW-0804">Transcription</keyword>
<accession>A0A821M4T6</accession>
<keyword evidence="2" id="KW-0479">Metal-binding</keyword>
<evidence type="ECO:0008006" key="14">
    <source>
        <dbReference type="Google" id="ProtNLM"/>
    </source>
</evidence>